<dbReference type="InterPro" id="IPR045871">
    <property type="entry name" value="AHP1-5/YPD1"/>
</dbReference>
<dbReference type="Proteomes" id="UP000717515">
    <property type="component" value="Unassembled WGS sequence"/>
</dbReference>
<reference evidence="4" key="1">
    <citation type="submission" date="2021-07" db="EMBL/GenBank/DDBJ databases">
        <title>Draft genome of Mortierella alpina, strain LL118, isolated from an aspen leaf litter sample.</title>
        <authorList>
            <person name="Yang S."/>
            <person name="Vinatzer B.A."/>
        </authorList>
    </citation>
    <scope>NUCLEOTIDE SEQUENCE</scope>
    <source>
        <strain evidence="4">LL118</strain>
    </source>
</reference>
<feature type="modified residue" description="Phosphohistidine" evidence="1">
    <location>
        <position position="82"/>
    </location>
</feature>
<feature type="coiled-coil region" evidence="2">
    <location>
        <begin position="124"/>
        <end position="151"/>
    </location>
</feature>
<dbReference type="GO" id="GO:0005634">
    <property type="term" value="C:nucleus"/>
    <property type="evidence" value="ECO:0007669"/>
    <property type="project" value="TreeGrafter"/>
</dbReference>
<evidence type="ECO:0000256" key="2">
    <source>
        <dbReference type="SAM" id="Coils"/>
    </source>
</evidence>
<sequence length="154" mass="17584">MTEVQSKATPVIMLKAETFDAVEFPEDVIDSRVFEQLLQLDEGTEFVRTVVEDYFEQAERTIEKMQEAVKEKDFARLSDLGHFLKGSSAAVGIIKMKTSCGKLQHYGDRRDAEGINSITDEEALKLIEKLLIQMQTENEEARNNLARVLDEREI</sequence>
<dbReference type="InterPro" id="IPR036641">
    <property type="entry name" value="HPT_dom_sf"/>
</dbReference>
<evidence type="ECO:0000313" key="5">
    <source>
        <dbReference type="Proteomes" id="UP000717515"/>
    </source>
</evidence>
<dbReference type="PROSITE" id="PS50894">
    <property type="entry name" value="HPT"/>
    <property type="match status" value="1"/>
</dbReference>
<keyword evidence="2" id="KW-0175">Coiled coil</keyword>
<accession>A0A9P8CWF9</accession>
<feature type="domain" description="HPt" evidence="3">
    <location>
        <begin position="43"/>
        <end position="141"/>
    </location>
</feature>
<comment type="caution">
    <text evidence="4">The sequence shown here is derived from an EMBL/GenBank/DDBJ whole genome shotgun (WGS) entry which is preliminary data.</text>
</comment>
<dbReference type="GO" id="GO:0000160">
    <property type="term" value="P:phosphorelay signal transduction system"/>
    <property type="evidence" value="ECO:0007669"/>
    <property type="project" value="InterPro"/>
</dbReference>
<evidence type="ECO:0000259" key="3">
    <source>
        <dbReference type="PROSITE" id="PS50894"/>
    </source>
</evidence>
<organism evidence="4 5">
    <name type="scientific">Mortierella alpina</name>
    <name type="common">Oleaginous fungus</name>
    <name type="synonym">Mortierella renispora</name>
    <dbReference type="NCBI Taxonomy" id="64518"/>
    <lineage>
        <taxon>Eukaryota</taxon>
        <taxon>Fungi</taxon>
        <taxon>Fungi incertae sedis</taxon>
        <taxon>Mucoromycota</taxon>
        <taxon>Mortierellomycotina</taxon>
        <taxon>Mortierellomycetes</taxon>
        <taxon>Mortierellales</taxon>
        <taxon>Mortierellaceae</taxon>
        <taxon>Mortierella</taxon>
    </lineage>
</organism>
<dbReference type="CDD" id="cd00088">
    <property type="entry name" value="HPT"/>
    <property type="match status" value="1"/>
</dbReference>
<keyword evidence="1" id="KW-0597">Phosphoprotein</keyword>
<dbReference type="SUPFAM" id="SSF47226">
    <property type="entry name" value="Histidine-containing phosphotransfer domain, HPT domain"/>
    <property type="match status" value="1"/>
</dbReference>
<dbReference type="Pfam" id="PF01627">
    <property type="entry name" value="Hpt"/>
    <property type="match status" value="1"/>
</dbReference>
<protein>
    <recommendedName>
        <fullName evidence="3">HPt domain-containing protein</fullName>
    </recommendedName>
</protein>
<dbReference type="GO" id="GO:0009927">
    <property type="term" value="F:histidine phosphotransfer kinase activity"/>
    <property type="evidence" value="ECO:0007669"/>
    <property type="project" value="InterPro"/>
</dbReference>
<evidence type="ECO:0000313" key="4">
    <source>
        <dbReference type="EMBL" id="KAG9323078.1"/>
    </source>
</evidence>
<dbReference type="SMART" id="SM00073">
    <property type="entry name" value="HPT"/>
    <property type="match status" value="1"/>
</dbReference>
<dbReference type="PANTHER" id="PTHR28242:SF52">
    <property type="entry name" value="PHOSPHORELAY INTERMEDIATE PROTEIN YPD1"/>
    <property type="match status" value="1"/>
</dbReference>
<dbReference type="Gene3D" id="1.20.120.160">
    <property type="entry name" value="HPT domain"/>
    <property type="match status" value="1"/>
</dbReference>
<dbReference type="PANTHER" id="PTHR28242">
    <property type="entry name" value="PHOSPHORELAY INTERMEDIATE PROTEIN YPD1"/>
    <property type="match status" value="1"/>
</dbReference>
<dbReference type="AlphaFoldDB" id="A0A9P8CWF9"/>
<dbReference type="GO" id="GO:0043424">
    <property type="term" value="F:protein histidine kinase binding"/>
    <property type="evidence" value="ECO:0007669"/>
    <property type="project" value="InterPro"/>
</dbReference>
<evidence type="ECO:0000256" key="1">
    <source>
        <dbReference type="PROSITE-ProRule" id="PRU00110"/>
    </source>
</evidence>
<dbReference type="InterPro" id="IPR008207">
    <property type="entry name" value="Sig_transdc_His_kin_Hpt_dom"/>
</dbReference>
<dbReference type="GO" id="GO:0005737">
    <property type="term" value="C:cytoplasm"/>
    <property type="evidence" value="ECO:0007669"/>
    <property type="project" value="TreeGrafter"/>
</dbReference>
<name>A0A9P8CWF9_MORAP</name>
<gene>
    <name evidence="4" type="ORF">KVV02_004630</name>
</gene>
<dbReference type="EMBL" id="JAIFTL010000117">
    <property type="protein sequence ID" value="KAG9323078.1"/>
    <property type="molecule type" value="Genomic_DNA"/>
</dbReference>
<proteinExistence type="predicted"/>